<feature type="transmembrane region" description="Helical" evidence="6">
    <location>
        <begin position="305"/>
        <end position="322"/>
    </location>
</feature>
<feature type="transmembrane region" description="Helical" evidence="6">
    <location>
        <begin position="475"/>
        <end position="493"/>
    </location>
</feature>
<reference evidence="9 10" key="1">
    <citation type="submission" date="2018-03" db="EMBL/GenBank/DDBJ databases">
        <title>Genomic Encyclopedia of Archaeal and Bacterial Type Strains, Phase II (KMG-II): from individual species to whole genera.</title>
        <authorList>
            <person name="Goeker M."/>
        </authorList>
    </citation>
    <scope>NUCLEOTIDE SEQUENCE [LARGE SCALE GENOMIC DNA]</scope>
    <source>
        <strain evidence="9 10">DSM 45601</strain>
    </source>
</reference>
<dbReference type="PANTHER" id="PTHR30619">
    <property type="entry name" value="DNA INTERNALIZATION/COMPETENCE PROTEIN COMEC/REC2"/>
    <property type="match status" value="1"/>
</dbReference>
<evidence type="ECO:0000259" key="8">
    <source>
        <dbReference type="Pfam" id="PF03772"/>
    </source>
</evidence>
<keyword evidence="10" id="KW-1185">Reference proteome</keyword>
<keyword evidence="3 6" id="KW-0812">Transmembrane</keyword>
<dbReference type="OrthoDB" id="7177610at2"/>
<feature type="transmembrane region" description="Helical" evidence="6">
    <location>
        <begin position="500"/>
        <end position="521"/>
    </location>
</feature>
<evidence type="ECO:0000313" key="9">
    <source>
        <dbReference type="EMBL" id="PRY02675.1"/>
    </source>
</evidence>
<feature type="transmembrane region" description="Helical" evidence="6">
    <location>
        <begin position="329"/>
        <end position="346"/>
    </location>
</feature>
<evidence type="ECO:0000256" key="6">
    <source>
        <dbReference type="SAM" id="Phobius"/>
    </source>
</evidence>
<feature type="transmembrane region" description="Helical" evidence="6">
    <location>
        <begin position="416"/>
        <end position="437"/>
    </location>
</feature>
<keyword evidence="4 6" id="KW-1133">Transmembrane helix</keyword>
<dbReference type="AlphaFoldDB" id="A0A2T0QFJ5"/>
<evidence type="ECO:0000256" key="5">
    <source>
        <dbReference type="ARBA" id="ARBA00023136"/>
    </source>
</evidence>
<dbReference type="InterPro" id="IPR036866">
    <property type="entry name" value="RibonucZ/Hydroxyglut_hydro"/>
</dbReference>
<protein>
    <submittedName>
        <fullName evidence="9">Competence protein ComEC</fullName>
    </submittedName>
</protein>
<dbReference type="Pfam" id="PF00753">
    <property type="entry name" value="Lactamase_B"/>
    <property type="match status" value="1"/>
</dbReference>
<dbReference type="RefSeq" id="WP_106240666.1">
    <property type="nucleotide sequence ID" value="NZ_PVZC01000001.1"/>
</dbReference>
<comment type="subcellular location">
    <subcellularLocation>
        <location evidence="1">Cell membrane</location>
        <topology evidence="1">Multi-pass membrane protein</topology>
    </subcellularLocation>
</comment>
<feature type="domain" description="ComEC/Rec2-related protein" evidence="8">
    <location>
        <begin position="232"/>
        <end position="494"/>
    </location>
</feature>
<keyword evidence="5 6" id="KW-0472">Membrane</keyword>
<dbReference type="InterPro" id="IPR001279">
    <property type="entry name" value="Metallo-B-lactamas"/>
</dbReference>
<feature type="transmembrane region" description="Helical" evidence="6">
    <location>
        <begin position="253"/>
        <end position="273"/>
    </location>
</feature>
<evidence type="ECO:0000256" key="1">
    <source>
        <dbReference type="ARBA" id="ARBA00004651"/>
    </source>
</evidence>
<evidence type="ECO:0000256" key="3">
    <source>
        <dbReference type="ARBA" id="ARBA00022692"/>
    </source>
</evidence>
<proteinExistence type="predicted"/>
<dbReference type="Gene3D" id="3.60.15.10">
    <property type="entry name" value="Ribonuclease Z/Hydroxyacylglutathione hydrolase-like"/>
    <property type="match status" value="1"/>
</dbReference>
<comment type="caution">
    <text evidence="9">The sequence shown here is derived from an EMBL/GenBank/DDBJ whole genome shotgun (WGS) entry which is preliminary data.</text>
</comment>
<dbReference type="InterPro" id="IPR052159">
    <property type="entry name" value="Competence_DNA_uptake"/>
</dbReference>
<name>A0A2T0QFJ5_9ACTN</name>
<feature type="transmembrane region" description="Helical" evidence="6">
    <location>
        <begin position="66"/>
        <end position="85"/>
    </location>
</feature>
<organism evidence="9 10">
    <name type="scientific">Allonocardiopsis opalescens</name>
    <dbReference type="NCBI Taxonomy" id="1144618"/>
    <lineage>
        <taxon>Bacteria</taxon>
        <taxon>Bacillati</taxon>
        <taxon>Actinomycetota</taxon>
        <taxon>Actinomycetes</taxon>
        <taxon>Streptosporangiales</taxon>
        <taxon>Allonocardiopsis</taxon>
    </lineage>
</organism>
<evidence type="ECO:0000313" key="10">
    <source>
        <dbReference type="Proteomes" id="UP000237846"/>
    </source>
</evidence>
<keyword evidence="2" id="KW-1003">Cell membrane</keyword>
<feature type="transmembrane region" description="Helical" evidence="6">
    <location>
        <begin position="280"/>
        <end position="299"/>
    </location>
</feature>
<feature type="transmembrane region" description="Helical" evidence="6">
    <location>
        <begin position="26"/>
        <end position="59"/>
    </location>
</feature>
<dbReference type="NCBIfam" id="TIGR00360">
    <property type="entry name" value="ComEC_N-term"/>
    <property type="match status" value="1"/>
</dbReference>
<accession>A0A2T0QFJ5</accession>
<dbReference type="SUPFAM" id="SSF56281">
    <property type="entry name" value="Metallo-hydrolase/oxidoreductase"/>
    <property type="match status" value="1"/>
</dbReference>
<gene>
    <name evidence="9" type="ORF">CLV72_1011278</name>
</gene>
<dbReference type="GO" id="GO:0005886">
    <property type="term" value="C:plasma membrane"/>
    <property type="evidence" value="ECO:0007669"/>
    <property type="project" value="UniProtKB-SubCell"/>
</dbReference>
<dbReference type="Pfam" id="PF03772">
    <property type="entry name" value="Competence"/>
    <property type="match status" value="1"/>
</dbReference>
<dbReference type="EMBL" id="PVZC01000001">
    <property type="protein sequence ID" value="PRY02675.1"/>
    <property type="molecule type" value="Genomic_DNA"/>
</dbReference>
<sequence length="778" mass="77726">MNPELLDEPDDPMAPPDLRLVPPAAGVWGTALVLLGAAPVVAAAVGATALAGCLAALVAHRRGAGAWALVLAATLVCVAAASVAVGTRMAAVQGGAVYRLAGEEAHATVEVTLGSDPHERRGGAVPDGYVLEGRTEAVTVAGARTVDRVPVVLVAAGPGWQDLLPSQRVTVRARLVRSEQDGLVAALLLVRGPPQEPSPPSAAHRAAGAVRAALREACEVLPPAEAGLLAALVVGDTSRLDADVAEDLRLSGLAHLTAVSGANLAILLGALLGAARLLRLGTVASCVLGGVGIAAFVLVARAEPSVLRAAVMGGVTLLALVLGRQRAGLAALAAAVVLLVLFDPGLARSYGFALSVVATGGILVWAPRWRDRLGHRLPRWAAEGLAVPLAAQVAVAPLLVVLAAEVSLVSVPANVLVAPAVVPATVIGAAAAALGPVWPLGAELAVRPAGLAVAWIVAVARLGAALPGGSLGWPGGWAGAALLAAALLLLLVLWGSPRRLLAAGLTAVLVLAGARCAVPGWPPQGWLLVACDVGQGDAVVLSAGPGAAVVVDAGPDPRAVDGCLRRLGVRTVPLLVVTHGDHDHAGGVSGVARHRELHQVVVGGPPERPPPASVAALGTAVRTVEAGDTLAAGPVHADVLWPAPGFTGPDNAGSVVLRVRRTPPGEPAAEVTFLLTGDIEEDVQARLLAGGVEPVHVLKVPHHGAAGQDPGFLRAASAQVAVTSVGAGNTYGHPVPAVLDVLSGAGAANYRTDLHGDIAVSATPDGLRITTRGPSRPP</sequence>
<dbReference type="CDD" id="cd07731">
    <property type="entry name" value="ComA-like_MBL-fold"/>
    <property type="match status" value="1"/>
</dbReference>
<dbReference type="InterPro" id="IPR035681">
    <property type="entry name" value="ComA-like_MBL"/>
</dbReference>
<evidence type="ECO:0000256" key="4">
    <source>
        <dbReference type="ARBA" id="ARBA00022989"/>
    </source>
</evidence>
<feature type="transmembrane region" description="Helical" evidence="6">
    <location>
        <begin position="352"/>
        <end position="369"/>
    </location>
</feature>
<feature type="domain" description="Metallo-beta-lactamase" evidence="7">
    <location>
        <begin position="532"/>
        <end position="604"/>
    </location>
</feature>
<dbReference type="PANTHER" id="PTHR30619:SF1">
    <property type="entry name" value="RECOMBINATION PROTEIN 2"/>
    <property type="match status" value="1"/>
</dbReference>
<dbReference type="Proteomes" id="UP000237846">
    <property type="component" value="Unassembled WGS sequence"/>
</dbReference>
<evidence type="ECO:0000256" key="2">
    <source>
        <dbReference type="ARBA" id="ARBA00022475"/>
    </source>
</evidence>
<evidence type="ECO:0000259" key="7">
    <source>
        <dbReference type="Pfam" id="PF00753"/>
    </source>
</evidence>
<feature type="transmembrane region" description="Helical" evidence="6">
    <location>
        <begin position="449"/>
        <end position="469"/>
    </location>
</feature>
<dbReference type="InterPro" id="IPR004477">
    <property type="entry name" value="ComEC_N"/>
</dbReference>
<feature type="transmembrane region" description="Helical" evidence="6">
    <location>
        <begin position="381"/>
        <end position="404"/>
    </location>
</feature>